<protein>
    <submittedName>
        <fullName evidence="1">Uncharacterized protein</fullName>
    </submittedName>
</protein>
<dbReference type="Proteomes" id="UP001341840">
    <property type="component" value="Unassembled WGS sequence"/>
</dbReference>
<evidence type="ECO:0000313" key="2">
    <source>
        <dbReference type="Proteomes" id="UP001341840"/>
    </source>
</evidence>
<name>A0ABU6T998_9FABA</name>
<organism evidence="1 2">
    <name type="scientific">Stylosanthes scabra</name>
    <dbReference type="NCBI Taxonomy" id="79078"/>
    <lineage>
        <taxon>Eukaryota</taxon>
        <taxon>Viridiplantae</taxon>
        <taxon>Streptophyta</taxon>
        <taxon>Embryophyta</taxon>
        <taxon>Tracheophyta</taxon>
        <taxon>Spermatophyta</taxon>
        <taxon>Magnoliopsida</taxon>
        <taxon>eudicotyledons</taxon>
        <taxon>Gunneridae</taxon>
        <taxon>Pentapetalae</taxon>
        <taxon>rosids</taxon>
        <taxon>fabids</taxon>
        <taxon>Fabales</taxon>
        <taxon>Fabaceae</taxon>
        <taxon>Papilionoideae</taxon>
        <taxon>50 kb inversion clade</taxon>
        <taxon>dalbergioids sensu lato</taxon>
        <taxon>Dalbergieae</taxon>
        <taxon>Pterocarpus clade</taxon>
        <taxon>Stylosanthes</taxon>
    </lineage>
</organism>
<gene>
    <name evidence="1" type="ORF">PIB30_023685</name>
</gene>
<reference evidence="1 2" key="1">
    <citation type="journal article" date="2023" name="Plants (Basel)">
        <title>Bridging the Gap: Combining Genomics and Transcriptomics Approaches to Understand Stylosanthes scabra, an Orphan Legume from the Brazilian Caatinga.</title>
        <authorList>
            <person name="Ferreira-Neto J.R.C."/>
            <person name="da Silva M.D."/>
            <person name="Binneck E."/>
            <person name="de Melo N.F."/>
            <person name="da Silva R.H."/>
            <person name="de Melo A.L.T.M."/>
            <person name="Pandolfi V."/>
            <person name="Bustamante F.O."/>
            <person name="Brasileiro-Vidal A.C."/>
            <person name="Benko-Iseppon A.M."/>
        </authorList>
    </citation>
    <scope>NUCLEOTIDE SEQUENCE [LARGE SCALE GENOMIC DNA]</scope>
    <source>
        <tissue evidence="1">Leaves</tissue>
    </source>
</reference>
<accession>A0ABU6T998</accession>
<proteinExistence type="predicted"/>
<evidence type="ECO:0000313" key="1">
    <source>
        <dbReference type="EMBL" id="MED6145287.1"/>
    </source>
</evidence>
<comment type="caution">
    <text evidence="1">The sequence shown here is derived from an EMBL/GenBank/DDBJ whole genome shotgun (WGS) entry which is preliminary data.</text>
</comment>
<dbReference type="EMBL" id="JASCZI010090704">
    <property type="protein sequence ID" value="MED6145287.1"/>
    <property type="molecule type" value="Genomic_DNA"/>
</dbReference>
<keyword evidence="2" id="KW-1185">Reference proteome</keyword>
<sequence>MWARVLENEENESETVRYGRAVVLADGKRKNGELASFWGSHGLARRRLGFLLPQRLRPSTFGERKPSRFGGIDNPFEALPKKKCGFRGSFFVVRGDHLLQDVAYHIGYRTDNNSVGNCVKDFMQWYGRSMWQMVDELLGARPSLRGGGKKEYAAIKVRWLRDRVRHTPVNDKSDNMVSVRWLPLLADFNSCKKLSWGSVCTPYDVMDLSEVSKVTTRNPANSGGLIAAVE</sequence>